<dbReference type="PANTHER" id="PTHR30055">
    <property type="entry name" value="HTH-TYPE TRANSCRIPTIONAL REGULATOR RUTR"/>
    <property type="match status" value="1"/>
</dbReference>
<evidence type="ECO:0000259" key="5">
    <source>
        <dbReference type="PROSITE" id="PS50977"/>
    </source>
</evidence>
<dbReference type="InterPro" id="IPR036271">
    <property type="entry name" value="Tet_transcr_reg_TetR-rel_C_sf"/>
</dbReference>
<dbReference type="PROSITE" id="PS50977">
    <property type="entry name" value="HTH_TETR_2"/>
    <property type="match status" value="1"/>
</dbReference>
<dbReference type="InterPro" id="IPR050109">
    <property type="entry name" value="HTH-type_TetR-like_transc_reg"/>
</dbReference>
<evidence type="ECO:0000313" key="6">
    <source>
        <dbReference type="EMBL" id="MBB4959161.1"/>
    </source>
</evidence>
<dbReference type="Pfam" id="PF00440">
    <property type="entry name" value="TetR_N"/>
    <property type="match status" value="1"/>
</dbReference>
<evidence type="ECO:0000313" key="7">
    <source>
        <dbReference type="Proteomes" id="UP000578819"/>
    </source>
</evidence>
<proteinExistence type="predicted"/>
<accession>A0A7W7WPE8</accession>
<reference evidence="6 7" key="1">
    <citation type="submission" date="2020-08" db="EMBL/GenBank/DDBJ databases">
        <title>Sequencing the genomes of 1000 actinobacteria strains.</title>
        <authorList>
            <person name="Klenk H.-P."/>
        </authorList>
    </citation>
    <scope>NUCLEOTIDE SEQUENCE [LARGE SCALE GENOMIC DNA]</scope>
    <source>
        <strain evidence="6 7">DSM 45886</strain>
    </source>
</reference>
<evidence type="ECO:0000256" key="2">
    <source>
        <dbReference type="ARBA" id="ARBA00023125"/>
    </source>
</evidence>
<evidence type="ECO:0000256" key="3">
    <source>
        <dbReference type="ARBA" id="ARBA00023163"/>
    </source>
</evidence>
<gene>
    <name evidence="6" type="ORF">FHR38_002894</name>
</gene>
<dbReference type="Gene3D" id="1.10.10.60">
    <property type="entry name" value="Homeodomain-like"/>
    <property type="match status" value="1"/>
</dbReference>
<evidence type="ECO:0000256" key="4">
    <source>
        <dbReference type="PROSITE-ProRule" id="PRU00335"/>
    </source>
</evidence>
<organism evidence="6 7">
    <name type="scientific">Micromonospora polyrhachis</name>
    <dbReference type="NCBI Taxonomy" id="1282883"/>
    <lineage>
        <taxon>Bacteria</taxon>
        <taxon>Bacillati</taxon>
        <taxon>Actinomycetota</taxon>
        <taxon>Actinomycetes</taxon>
        <taxon>Micromonosporales</taxon>
        <taxon>Micromonosporaceae</taxon>
        <taxon>Micromonospora</taxon>
    </lineage>
</organism>
<keyword evidence="2 4" id="KW-0238">DNA-binding</keyword>
<comment type="caution">
    <text evidence="6">The sequence shown here is derived from an EMBL/GenBank/DDBJ whole genome shotgun (WGS) entry which is preliminary data.</text>
</comment>
<dbReference type="SUPFAM" id="SSF48498">
    <property type="entry name" value="Tetracyclin repressor-like, C-terminal domain"/>
    <property type="match status" value="1"/>
</dbReference>
<dbReference type="InterPro" id="IPR001647">
    <property type="entry name" value="HTH_TetR"/>
</dbReference>
<dbReference type="Proteomes" id="UP000578819">
    <property type="component" value="Unassembled WGS sequence"/>
</dbReference>
<dbReference type="EMBL" id="JACHJW010000001">
    <property type="protein sequence ID" value="MBB4959161.1"/>
    <property type="molecule type" value="Genomic_DNA"/>
</dbReference>
<dbReference type="SUPFAM" id="SSF46689">
    <property type="entry name" value="Homeodomain-like"/>
    <property type="match status" value="1"/>
</dbReference>
<dbReference type="GO" id="GO:0003700">
    <property type="term" value="F:DNA-binding transcription factor activity"/>
    <property type="evidence" value="ECO:0007669"/>
    <property type="project" value="TreeGrafter"/>
</dbReference>
<keyword evidence="7" id="KW-1185">Reference proteome</keyword>
<dbReference type="GO" id="GO:0000976">
    <property type="term" value="F:transcription cis-regulatory region binding"/>
    <property type="evidence" value="ECO:0007669"/>
    <property type="project" value="TreeGrafter"/>
</dbReference>
<dbReference type="InterPro" id="IPR009057">
    <property type="entry name" value="Homeodomain-like_sf"/>
</dbReference>
<protein>
    <submittedName>
        <fullName evidence="6">AcrR family transcriptional regulator</fullName>
    </submittedName>
</protein>
<dbReference type="RefSeq" id="WP_184535134.1">
    <property type="nucleotide sequence ID" value="NZ_JACHJW010000001.1"/>
</dbReference>
<dbReference type="Gene3D" id="1.10.357.10">
    <property type="entry name" value="Tetracycline Repressor, domain 2"/>
    <property type="match status" value="1"/>
</dbReference>
<name>A0A7W7WPE8_9ACTN</name>
<keyword evidence="1" id="KW-0805">Transcription regulation</keyword>
<dbReference type="InterPro" id="IPR025996">
    <property type="entry name" value="MT1864/Rv1816-like_C"/>
</dbReference>
<dbReference type="PANTHER" id="PTHR30055:SF239">
    <property type="entry name" value="TRANSCRIPTIONAL REGULATORY PROTEIN"/>
    <property type="match status" value="1"/>
</dbReference>
<feature type="DNA-binding region" description="H-T-H motif" evidence="4">
    <location>
        <begin position="28"/>
        <end position="47"/>
    </location>
</feature>
<dbReference type="AlphaFoldDB" id="A0A7W7WPE8"/>
<feature type="domain" description="HTH tetR-type" evidence="5">
    <location>
        <begin position="5"/>
        <end position="65"/>
    </location>
</feature>
<keyword evidence="3" id="KW-0804">Transcription</keyword>
<dbReference type="Pfam" id="PF13305">
    <property type="entry name" value="TetR_C_33"/>
    <property type="match status" value="1"/>
</dbReference>
<sequence>MARAGLTPARVVAEAAQLADEGGLDRLTLAAVAQRLGVALPSLYKHVRGLDDLHRLLAIRALDELSDHLSEATVGRSGSIALQHLASAYRTYASNHPGSYAATLRSAASSDDTAYLAASDRAVRIVYAVLAGYGLTADQLVDATRSLRSALHGFVSLEAAGGFGLPQDVDRSYERLISVLDQAFAAWPQAQRD</sequence>
<evidence type="ECO:0000256" key="1">
    <source>
        <dbReference type="ARBA" id="ARBA00023015"/>
    </source>
</evidence>